<keyword evidence="3" id="KW-1185">Reference proteome</keyword>
<accession>A0A370FB24</accession>
<proteinExistence type="predicted"/>
<feature type="region of interest" description="Disordered" evidence="1">
    <location>
        <begin position="67"/>
        <end position="102"/>
    </location>
</feature>
<dbReference type="Proteomes" id="UP000255265">
    <property type="component" value="Unassembled WGS sequence"/>
</dbReference>
<organism evidence="2 3">
    <name type="scientific">Pseudacidovorax intermedius</name>
    <dbReference type="NCBI Taxonomy" id="433924"/>
    <lineage>
        <taxon>Bacteria</taxon>
        <taxon>Pseudomonadati</taxon>
        <taxon>Pseudomonadota</taxon>
        <taxon>Betaproteobacteria</taxon>
        <taxon>Burkholderiales</taxon>
        <taxon>Comamonadaceae</taxon>
        <taxon>Pseudacidovorax</taxon>
    </lineage>
</organism>
<name>A0A370FB24_9BURK</name>
<reference evidence="2 3" key="1">
    <citation type="submission" date="2018-07" db="EMBL/GenBank/DDBJ databases">
        <title>Genomic Encyclopedia of Type Strains, Phase IV (KMG-IV): sequencing the most valuable type-strain genomes for metagenomic binning, comparative biology and taxonomic classification.</title>
        <authorList>
            <person name="Goeker M."/>
        </authorList>
    </citation>
    <scope>NUCLEOTIDE SEQUENCE [LARGE SCALE GENOMIC DNA]</scope>
    <source>
        <strain evidence="2 3">DSM 21352</strain>
    </source>
</reference>
<evidence type="ECO:0000256" key="1">
    <source>
        <dbReference type="SAM" id="MobiDB-lite"/>
    </source>
</evidence>
<dbReference type="RefSeq" id="WP_114804214.1">
    <property type="nucleotide sequence ID" value="NZ_QQAV01000010.1"/>
</dbReference>
<comment type="caution">
    <text evidence="2">The sequence shown here is derived from an EMBL/GenBank/DDBJ whole genome shotgun (WGS) entry which is preliminary data.</text>
</comment>
<evidence type="ECO:0000313" key="3">
    <source>
        <dbReference type="Proteomes" id="UP000255265"/>
    </source>
</evidence>
<sequence length="118" mass="12392">MTTPTTPKPCRPFAPPMAHKVRVDSVYTPSSATDIRKTFARLKREQQRAQQAAAADVAPAPALAAVPAARGGSAPATAAAPGTSAERPRRGPLMFPRLPTPADTRTLALFPVPKVATR</sequence>
<feature type="compositionally biased region" description="Low complexity" evidence="1">
    <location>
        <begin position="67"/>
        <end position="85"/>
    </location>
</feature>
<gene>
    <name evidence="2" type="ORF">DFR41_110109</name>
</gene>
<evidence type="ECO:0000313" key="2">
    <source>
        <dbReference type="EMBL" id="RDI20701.1"/>
    </source>
</evidence>
<dbReference type="EMBL" id="QQAV01000010">
    <property type="protein sequence ID" value="RDI20701.1"/>
    <property type="molecule type" value="Genomic_DNA"/>
</dbReference>
<protein>
    <submittedName>
        <fullName evidence="2">Uncharacterized protein</fullName>
    </submittedName>
</protein>
<dbReference type="AlphaFoldDB" id="A0A370FB24"/>